<dbReference type="Proteomes" id="UP001528823">
    <property type="component" value="Unassembled WGS sequence"/>
</dbReference>
<gene>
    <name evidence="2" type="ORF">ORQ98_16720</name>
</gene>
<dbReference type="InterPro" id="IPR039366">
    <property type="entry name" value="Pilotin"/>
</dbReference>
<keyword evidence="3" id="KW-1185">Reference proteome</keyword>
<dbReference type="Pfam" id="PF09619">
    <property type="entry name" value="YscW"/>
    <property type="match status" value="1"/>
</dbReference>
<sequence length="137" mass="15109">MKRHLVYLLTAILPFFSSLSTAAELSADKASNVVTGSVSYLKRIALPKEAVVEVQLVDVSLQDAPAIVISEQTYTGKQVPIHYSLSYEPKEIKPTHDYAVQANITVNGKLLFINTQRYSVLTKGSENKADLVLEMVK</sequence>
<reference evidence="2 3" key="1">
    <citation type="submission" date="2022-11" db="EMBL/GenBank/DDBJ databases">
        <title>Spartinivicinus poritis sp. nov., isolated from scleractinian coral Porites lutea.</title>
        <authorList>
            <person name="Zhang G."/>
            <person name="Cai L."/>
            <person name="Wei Q."/>
        </authorList>
    </citation>
    <scope>NUCLEOTIDE SEQUENCE [LARGE SCALE GENOMIC DNA]</scope>
    <source>
        <strain evidence="2 3">A2-2</strain>
    </source>
</reference>
<comment type="caution">
    <text evidence="2">The sequence shown here is derived from an EMBL/GenBank/DDBJ whole genome shotgun (WGS) entry which is preliminary data.</text>
</comment>
<name>A0ABT5UB44_9GAMM</name>
<evidence type="ECO:0000313" key="2">
    <source>
        <dbReference type="EMBL" id="MDE1463598.1"/>
    </source>
</evidence>
<feature type="chain" id="PRO_5045250362" evidence="1">
    <location>
        <begin position="23"/>
        <end position="137"/>
    </location>
</feature>
<protein>
    <submittedName>
        <fullName evidence="2">YbaY family lipoprotein</fullName>
    </submittedName>
</protein>
<dbReference type="EMBL" id="JAPMOU010000022">
    <property type="protein sequence ID" value="MDE1463598.1"/>
    <property type="molecule type" value="Genomic_DNA"/>
</dbReference>
<dbReference type="PANTHER" id="PTHR38013:SF1">
    <property type="entry name" value="GLYCOPROTEIN_POLYSACCHARIDE METABOLISM"/>
    <property type="match status" value="1"/>
</dbReference>
<keyword evidence="1" id="KW-0732">Signal</keyword>
<accession>A0ABT5UB44</accession>
<dbReference type="PANTHER" id="PTHR38013">
    <property type="entry name" value="GLYCOPROTEIN/POLYSACCHARIDE METABOLISM"/>
    <property type="match status" value="1"/>
</dbReference>
<keyword evidence="2" id="KW-0449">Lipoprotein</keyword>
<evidence type="ECO:0000256" key="1">
    <source>
        <dbReference type="SAM" id="SignalP"/>
    </source>
</evidence>
<feature type="signal peptide" evidence="1">
    <location>
        <begin position="1"/>
        <end position="22"/>
    </location>
</feature>
<evidence type="ECO:0000313" key="3">
    <source>
        <dbReference type="Proteomes" id="UP001528823"/>
    </source>
</evidence>
<proteinExistence type="predicted"/>
<organism evidence="2 3">
    <name type="scientific">Spartinivicinus poritis</name>
    <dbReference type="NCBI Taxonomy" id="2994640"/>
    <lineage>
        <taxon>Bacteria</taxon>
        <taxon>Pseudomonadati</taxon>
        <taxon>Pseudomonadota</taxon>
        <taxon>Gammaproteobacteria</taxon>
        <taxon>Oceanospirillales</taxon>
        <taxon>Zooshikellaceae</taxon>
        <taxon>Spartinivicinus</taxon>
    </lineage>
</organism>
<dbReference type="RefSeq" id="WP_274689931.1">
    <property type="nucleotide sequence ID" value="NZ_JAPMOU010000022.1"/>
</dbReference>
<dbReference type="InterPro" id="IPR053196">
    <property type="entry name" value="Lipoprotein_YbaY-like"/>
</dbReference>